<dbReference type="GO" id="GO:0005783">
    <property type="term" value="C:endoplasmic reticulum"/>
    <property type="evidence" value="ECO:0007669"/>
    <property type="project" value="UniProtKB-SubCell"/>
</dbReference>
<comment type="subcellular location">
    <subcellularLocation>
        <location evidence="3">Endoplasmic reticulum</location>
    </subcellularLocation>
    <subcellularLocation>
        <location evidence="2">Membrane</location>
        <topology evidence="2">Multi-pass membrane protein</topology>
    </subcellularLocation>
</comment>
<accession>A0AAQ4DN65</accession>
<organism evidence="19 20">
    <name type="scientific">Amblyomma americanum</name>
    <name type="common">Lone star tick</name>
    <dbReference type="NCBI Taxonomy" id="6943"/>
    <lineage>
        <taxon>Eukaryota</taxon>
        <taxon>Metazoa</taxon>
        <taxon>Ecdysozoa</taxon>
        <taxon>Arthropoda</taxon>
        <taxon>Chelicerata</taxon>
        <taxon>Arachnida</taxon>
        <taxon>Acari</taxon>
        <taxon>Parasitiformes</taxon>
        <taxon>Ixodida</taxon>
        <taxon>Ixodoidea</taxon>
        <taxon>Ixodidae</taxon>
        <taxon>Amblyomminae</taxon>
        <taxon>Amblyomma</taxon>
    </lineage>
</organism>
<evidence type="ECO:0000256" key="12">
    <source>
        <dbReference type="ARBA" id="ARBA00022989"/>
    </source>
</evidence>
<comment type="function">
    <text evidence="1">Transfers mannosyl residues to the hydroxyl group of serine or threonine residues.</text>
</comment>
<dbReference type="InterPro" id="IPR013618">
    <property type="entry name" value="TMTC_DUF1736"/>
</dbReference>
<feature type="repeat" description="TPR" evidence="16">
    <location>
        <begin position="367"/>
        <end position="400"/>
    </location>
</feature>
<keyword evidence="13" id="KW-0472">Membrane</keyword>
<feature type="domain" description="DUF1736" evidence="18">
    <location>
        <begin position="146"/>
        <end position="216"/>
    </location>
</feature>
<evidence type="ECO:0000256" key="5">
    <source>
        <dbReference type="ARBA" id="ARBA00007882"/>
    </source>
</evidence>
<dbReference type="Pfam" id="PF13181">
    <property type="entry name" value="TPR_8"/>
    <property type="match status" value="1"/>
</dbReference>
<evidence type="ECO:0000256" key="13">
    <source>
        <dbReference type="ARBA" id="ARBA00023136"/>
    </source>
</evidence>
<reference evidence="19 20" key="1">
    <citation type="journal article" date="2023" name="Arcadia Sci">
        <title>De novo assembly of a long-read Amblyomma americanum tick genome.</title>
        <authorList>
            <person name="Chou S."/>
            <person name="Poskanzer K.E."/>
            <person name="Rollins M."/>
            <person name="Thuy-Boun P.S."/>
        </authorList>
    </citation>
    <scope>NUCLEOTIDE SEQUENCE [LARGE SCALE GENOMIC DNA]</scope>
    <source>
        <strain evidence="19">F_SG_1</strain>
        <tissue evidence="19">Salivary glands</tissue>
    </source>
</reference>
<evidence type="ECO:0000256" key="6">
    <source>
        <dbReference type="ARBA" id="ARBA00012839"/>
    </source>
</evidence>
<dbReference type="PANTHER" id="PTHR44395:SF1">
    <property type="entry name" value="PROTEIN O-MANNOSYL-TRANSFERASE TMTC3"/>
    <property type="match status" value="1"/>
</dbReference>
<comment type="catalytic activity">
    <reaction evidence="14">
        <text>a di-trans,poly-cis-dolichyl beta-D-mannosyl phosphate + L-threonyl-[protein] = 3-O-(alpha-D-mannosyl)-L-threonyl-[protein] + a di-trans,poly-cis-dolichyl phosphate + H(+)</text>
        <dbReference type="Rhea" id="RHEA:53396"/>
        <dbReference type="Rhea" id="RHEA-COMP:11060"/>
        <dbReference type="Rhea" id="RHEA-COMP:13547"/>
        <dbReference type="Rhea" id="RHEA-COMP:19498"/>
        <dbReference type="Rhea" id="RHEA-COMP:19501"/>
        <dbReference type="ChEBI" id="CHEBI:15378"/>
        <dbReference type="ChEBI" id="CHEBI:30013"/>
        <dbReference type="ChEBI" id="CHEBI:57683"/>
        <dbReference type="ChEBI" id="CHEBI:58211"/>
        <dbReference type="ChEBI" id="CHEBI:137323"/>
        <dbReference type="EC" id="2.4.1.109"/>
    </reaction>
</comment>
<dbReference type="EC" id="2.4.1.109" evidence="6"/>
<evidence type="ECO:0000259" key="18">
    <source>
        <dbReference type="Pfam" id="PF08409"/>
    </source>
</evidence>
<feature type="repeat" description="TPR" evidence="16">
    <location>
        <begin position="485"/>
        <end position="518"/>
    </location>
</feature>
<evidence type="ECO:0000313" key="19">
    <source>
        <dbReference type="EMBL" id="KAK8763905.1"/>
    </source>
</evidence>
<evidence type="ECO:0000256" key="3">
    <source>
        <dbReference type="ARBA" id="ARBA00004240"/>
    </source>
</evidence>
<gene>
    <name evidence="19" type="ORF">V5799_033486</name>
</gene>
<proteinExistence type="inferred from homology"/>
<dbReference type="Proteomes" id="UP001321473">
    <property type="component" value="Unassembled WGS sequence"/>
</dbReference>
<dbReference type="PROSITE" id="PS50293">
    <property type="entry name" value="TPR_REGION"/>
    <property type="match status" value="3"/>
</dbReference>
<dbReference type="InterPro" id="IPR019734">
    <property type="entry name" value="TPR_rpt"/>
</dbReference>
<dbReference type="PANTHER" id="PTHR44395">
    <property type="match status" value="1"/>
</dbReference>
<feature type="signal peptide" evidence="17">
    <location>
        <begin position="1"/>
        <end position="27"/>
    </location>
</feature>
<evidence type="ECO:0000256" key="15">
    <source>
        <dbReference type="ARBA" id="ARBA00045102"/>
    </source>
</evidence>
<dbReference type="SMART" id="SM00028">
    <property type="entry name" value="TPR"/>
    <property type="match status" value="5"/>
</dbReference>
<evidence type="ECO:0000256" key="7">
    <source>
        <dbReference type="ARBA" id="ARBA00022679"/>
    </source>
</evidence>
<evidence type="ECO:0000256" key="9">
    <source>
        <dbReference type="ARBA" id="ARBA00022737"/>
    </source>
</evidence>
<evidence type="ECO:0000256" key="17">
    <source>
        <dbReference type="SAM" id="SignalP"/>
    </source>
</evidence>
<keyword evidence="17" id="KW-0732">Signal</keyword>
<feature type="repeat" description="TPR" evidence="16">
    <location>
        <begin position="451"/>
        <end position="484"/>
    </location>
</feature>
<comment type="catalytic activity">
    <reaction evidence="15">
        <text>a di-trans,poly-cis-dolichyl beta-D-mannosyl phosphate + L-seryl-[protein] = 3-O-(alpha-D-mannosyl)-L-seryl-[protein] + a di-trans,poly-cis-dolichyl phosphate + H(+)</text>
        <dbReference type="Rhea" id="RHEA:17377"/>
        <dbReference type="Rhea" id="RHEA-COMP:9863"/>
        <dbReference type="Rhea" id="RHEA-COMP:13546"/>
        <dbReference type="Rhea" id="RHEA-COMP:19498"/>
        <dbReference type="Rhea" id="RHEA-COMP:19501"/>
        <dbReference type="ChEBI" id="CHEBI:15378"/>
        <dbReference type="ChEBI" id="CHEBI:29999"/>
        <dbReference type="ChEBI" id="CHEBI:57683"/>
        <dbReference type="ChEBI" id="CHEBI:58211"/>
        <dbReference type="ChEBI" id="CHEBI:137321"/>
        <dbReference type="EC" id="2.4.1.109"/>
    </reaction>
</comment>
<dbReference type="Gene3D" id="1.25.40.10">
    <property type="entry name" value="Tetratricopeptide repeat domain"/>
    <property type="match status" value="2"/>
</dbReference>
<comment type="pathway">
    <text evidence="4">Protein modification; protein glycosylation.</text>
</comment>
<dbReference type="AlphaFoldDB" id="A0AAQ4DN65"/>
<evidence type="ECO:0000256" key="10">
    <source>
        <dbReference type="ARBA" id="ARBA00022803"/>
    </source>
</evidence>
<dbReference type="GO" id="GO:0004169">
    <property type="term" value="F:dolichyl-phosphate-mannose-protein mannosyltransferase activity"/>
    <property type="evidence" value="ECO:0007669"/>
    <property type="project" value="UniProtKB-EC"/>
</dbReference>
<dbReference type="EMBL" id="JARKHS020028863">
    <property type="protein sequence ID" value="KAK8763905.1"/>
    <property type="molecule type" value="Genomic_DNA"/>
</dbReference>
<dbReference type="PROSITE" id="PS50005">
    <property type="entry name" value="TPR"/>
    <property type="match status" value="4"/>
</dbReference>
<evidence type="ECO:0000313" key="20">
    <source>
        <dbReference type="Proteomes" id="UP001321473"/>
    </source>
</evidence>
<comment type="similarity">
    <text evidence="5">Belongs to the TMTC family.</text>
</comment>
<evidence type="ECO:0000256" key="14">
    <source>
        <dbReference type="ARBA" id="ARBA00045085"/>
    </source>
</evidence>
<evidence type="ECO:0000256" key="1">
    <source>
        <dbReference type="ARBA" id="ARBA00003582"/>
    </source>
</evidence>
<keyword evidence="12" id="KW-1133">Transmembrane helix</keyword>
<keyword evidence="7" id="KW-0808">Transferase</keyword>
<feature type="repeat" description="TPR" evidence="16">
    <location>
        <begin position="333"/>
        <end position="366"/>
    </location>
</feature>
<keyword evidence="9" id="KW-0677">Repeat</keyword>
<dbReference type="SUPFAM" id="SSF48452">
    <property type="entry name" value="TPR-like"/>
    <property type="match status" value="1"/>
</dbReference>
<name>A0AAQ4DN65_AMBAM</name>
<dbReference type="GO" id="GO:0016020">
    <property type="term" value="C:membrane"/>
    <property type="evidence" value="ECO:0007669"/>
    <property type="project" value="UniProtKB-SubCell"/>
</dbReference>
<protein>
    <recommendedName>
        <fullName evidence="6">dolichyl-phosphate-mannose--protein mannosyltransferase</fullName>
        <ecNumber evidence="6">2.4.1.109</ecNumber>
    </recommendedName>
</protein>
<feature type="chain" id="PRO_5043056508" description="dolichyl-phosphate-mannose--protein mannosyltransferase" evidence="17">
    <location>
        <begin position="28"/>
        <end position="544"/>
    </location>
</feature>
<sequence>MCLMLLPGWTSLLAALLFSAHPIHTEAVTSVVGRAELLSAVFFLGALLFYIRNGTSTAVCKEQTNGHWRRCITTFALATAAMLCKEQGITVLAVCCIYELVSCAPSWSSAWTTTWGAWKDALYRVITMASLATMAVLARIHFNGPHLPAFSRFDNPASVAPSPWRQLTYNYLAALNAWLLVFPSDLCCDWTMGTVPLVTSLADVRNLGTIALYLFLAIATRAALRADEQHRKPLLMGLSLACVPYLPASNLLHPVGFVIAERVLYLPSLGFCLLVAHGFSLLWQQHRYHGTWLKLGVTVLFVTHVTKTFLRNYDWSSEQTLYQSALRVNPRNAKMLNNLGQVLEASGAYEEAHAHYTRAIRAEPDDIRGHLNLGRVLTTMRHYEKAEAAFVKALSLLPKPESSQSPSFARVTSSHLQVYLNFAFLIAQNSSRVEEADKLYQQAISLRSDFTDAYLNRGDFLLRMNRTKEAEAMYERALELDESNPDLYYNLGVILMDQGRNDEAMALFNRALELDPDHEHALLNSALLLQEAGTASQKKMANER</sequence>
<evidence type="ECO:0000256" key="16">
    <source>
        <dbReference type="PROSITE-ProRule" id="PRU00339"/>
    </source>
</evidence>
<keyword evidence="11" id="KW-0256">Endoplasmic reticulum</keyword>
<evidence type="ECO:0000256" key="8">
    <source>
        <dbReference type="ARBA" id="ARBA00022692"/>
    </source>
</evidence>
<keyword evidence="10 16" id="KW-0802">TPR repeat</keyword>
<keyword evidence="8" id="KW-0812">Transmembrane</keyword>
<evidence type="ECO:0000256" key="11">
    <source>
        <dbReference type="ARBA" id="ARBA00022824"/>
    </source>
</evidence>
<dbReference type="InterPro" id="IPR011990">
    <property type="entry name" value="TPR-like_helical_dom_sf"/>
</dbReference>
<evidence type="ECO:0000256" key="2">
    <source>
        <dbReference type="ARBA" id="ARBA00004141"/>
    </source>
</evidence>
<comment type="caution">
    <text evidence="19">The sequence shown here is derived from an EMBL/GenBank/DDBJ whole genome shotgun (WGS) entry which is preliminary data.</text>
</comment>
<evidence type="ECO:0000256" key="4">
    <source>
        <dbReference type="ARBA" id="ARBA00004922"/>
    </source>
</evidence>
<dbReference type="Pfam" id="PF08409">
    <property type="entry name" value="TMTC_DUF1736"/>
    <property type="match status" value="1"/>
</dbReference>
<keyword evidence="20" id="KW-1185">Reference proteome</keyword>
<dbReference type="Pfam" id="PF13432">
    <property type="entry name" value="TPR_16"/>
    <property type="match status" value="2"/>
</dbReference>